<dbReference type="SUPFAM" id="SSF50494">
    <property type="entry name" value="Trypsin-like serine proteases"/>
    <property type="match status" value="1"/>
</dbReference>
<dbReference type="PRINTS" id="PR00722">
    <property type="entry name" value="CHYMOTRYPSIN"/>
</dbReference>
<dbReference type="FunFam" id="2.40.10.10:FF:000002">
    <property type="entry name" value="Transmembrane protease serine"/>
    <property type="match status" value="1"/>
</dbReference>
<sequence>MLKRAALVVGVLLAVTAGAKPVVVGGTLASATEAPWAIALNNTQSADSSGRYCGAALVRPNKIITAAHCMDEDIATYYAVQGRANLADESVGQASAISKVWIDPRYNTKDNRYDFAVLTLAKPFTGVPVLPLETRARADRNGVVPTVYGWGDTEGTGLDDTLQKAAVPDLGDKTCLAVKSYFSNGYAAATNVCAGYLNGGIDACQGDSGGPLVLNGRLLGVVSWGQGCAQAGKPGVYAETAAVAKALAPQLAR</sequence>
<feature type="domain" description="Peptidase S1" evidence="8">
    <location>
        <begin position="23"/>
        <end position="253"/>
    </location>
</feature>
<dbReference type="InterPro" id="IPR001314">
    <property type="entry name" value="Peptidase_S1A"/>
</dbReference>
<dbReference type="PANTHER" id="PTHR24264:SF65">
    <property type="entry name" value="SRCR DOMAIN-CONTAINING PROTEIN"/>
    <property type="match status" value="1"/>
</dbReference>
<evidence type="ECO:0000313" key="10">
    <source>
        <dbReference type="Proteomes" id="UP000292027"/>
    </source>
</evidence>
<dbReference type="PROSITE" id="PS00134">
    <property type="entry name" value="TRYPSIN_HIS"/>
    <property type="match status" value="1"/>
</dbReference>
<dbReference type="InterPro" id="IPR001254">
    <property type="entry name" value="Trypsin_dom"/>
</dbReference>
<dbReference type="PROSITE" id="PS50240">
    <property type="entry name" value="TRYPSIN_DOM"/>
    <property type="match status" value="1"/>
</dbReference>
<comment type="caution">
    <text evidence="9">The sequence shown here is derived from an EMBL/GenBank/DDBJ whole genome shotgun (WGS) entry which is preliminary data.</text>
</comment>
<dbReference type="InterPro" id="IPR050127">
    <property type="entry name" value="Serine_Proteases_S1"/>
</dbReference>
<evidence type="ECO:0000313" key="9">
    <source>
        <dbReference type="EMBL" id="RZU13893.1"/>
    </source>
</evidence>
<evidence type="ECO:0000259" key="8">
    <source>
        <dbReference type="PROSITE" id="PS50240"/>
    </source>
</evidence>
<proteinExistence type="predicted"/>
<evidence type="ECO:0000256" key="4">
    <source>
        <dbReference type="ARBA" id="ARBA00022801"/>
    </source>
</evidence>
<dbReference type="Proteomes" id="UP000292027">
    <property type="component" value="Unassembled WGS sequence"/>
</dbReference>
<reference evidence="9 10" key="1">
    <citation type="journal article" date="2015" name="Stand. Genomic Sci.">
        <title>Genomic Encyclopedia of Bacterial and Archaeal Type Strains, Phase III: the genomes of soil and plant-associated and newly described type strains.</title>
        <authorList>
            <person name="Whitman W.B."/>
            <person name="Woyke T."/>
            <person name="Klenk H.P."/>
            <person name="Zhou Y."/>
            <person name="Lilburn T.G."/>
            <person name="Beck B.J."/>
            <person name="De Vos P."/>
            <person name="Vandamme P."/>
            <person name="Eisen J.A."/>
            <person name="Garrity G."/>
            <person name="Hugenholtz P."/>
            <person name="Kyrpides N.C."/>
        </authorList>
    </citation>
    <scope>NUCLEOTIDE SEQUENCE [LARGE SCALE GENOMIC DNA]</scope>
    <source>
        <strain evidence="9 10">VKM Ac-2540</strain>
    </source>
</reference>
<dbReference type="GO" id="GO:0006508">
    <property type="term" value="P:proteolysis"/>
    <property type="evidence" value="ECO:0007669"/>
    <property type="project" value="UniProtKB-KW"/>
</dbReference>
<dbReference type="GO" id="GO:0004252">
    <property type="term" value="F:serine-type endopeptidase activity"/>
    <property type="evidence" value="ECO:0007669"/>
    <property type="project" value="InterPro"/>
</dbReference>
<dbReference type="InterPro" id="IPR009003">
    <property type="entry name" value="Peptidase_S1_PA"/>
</dbReference>
<protein>
    <submittedName>
        <fullName evidence="9">Trypsin</fullName>
    </submittedName>
</protein>
<dbReference type="InterPro" id="IPR033116">
    <property type="entry name" value="TRYPSIN_SER"/>
</dbReference>
<dbReference type="InterPro" id="IPR018114">
    <property type="entry name" value="TRYPSIN_HIS"/>
</dbReference>
<dbReference type="OrthoDB" id="1496095at2"/>
<evidence type="ECO:0000256" key="3">
    <source>
        <dbReference type="ARBA" id="ARBA00022670"/>
    </source>
</evidence>
<dbReference type="Gene3D" id="2.40.10.10">
    <property type="entry name" value="Trypsin-like serine proteases"/>
    <property type="match status" value="1"/>
</dbReference>
<dbReference type="CDD" id="cd00190">
    <property type="entry name" value="Tryp_SPc"/>
    <property type="match status" value="1"/>
</dbReference>
<dbReference type="FunFam" id="2.40.10.10:FF:000068">
    <property type="entry name" value="transmembrane protease serine 2"/>
    <property type="match status" value="1"/>
</dbReference>
<dbReference type="GO" id="GO:0005615">
    <property type="term" value="C:extracellular space"/>
    <property type="evidence" value="ECO:0007669"/>
    <property type="project" value="TreeGrafter"/>
</dbReference>
<dbReference type="RefSeq" id="WP_130446100.1">
    <property type="nucleotide sequence ID" value="NZ_SHKR01000013.1"/>
</dbReference>
<accession>A0A4Q7WV39</accession>
<evidence type="ECO:0000256" key="2">
    <source>
        <dbReference type="ARBA" id="ARBA00022525"/>
    </source>
</evidence>
<comment type="subcellular location">
    <subcellularLocation>
        <location evidence="1">Secreted</location>
    </subcellularLocation>
</comment>
<feature type="signal peptide" evidence="7">
    <location>
        <begin position="1"/>
        <end position="19"/>
    </location>
</feature>
<keyword evidence="2" id="KW-0964">Secreted</keyword>
<dbReference type="InterPro" id="IPR043504">
    <property type="entry name" value="Peptidase_S1_PA_chymotrypsin"/>
</dbReference>
<dbReference type="AlphaFoldDB" id="A0A4Q7WV39"/>
<keyword evidence="3 6" id="KW-0645">Protease</keyword>
<keyword evidence="4 6" id="KW-0378">Hydrolase</keyword>
<evidence type="ECO:0000256" key="6">
    <source>
        <dbReference type="RuleBase" id="RU363034"/>
    </source>
</evidence>
<dbReference type="SMART" id="SM00020">
    <property type="entry name" value="Tryp_SPc"/>
    <property type="match status" value="1"/>
</dbReference>
<keyword evidence="7" id="KW-0732">Signal</keyword>
<dbReference type="PROSITE" id="PS00135">
    <property type="entry name" value="TRYPSIN_SER"/>
    <property type="match status" value="1"/>
</dbReference>
<dbReference type="EMBL" id="SHKR01000013">
    <property type="protein sequence ID" value="RZU13893.1"/>
    <property type="molecule type" value="Genomic_DNA"/>
</dbReference>
<dbReference type="Pfam" id="PF00089">
    <property type="entry name" value="Trypsin"/>
    <property type="match status" value="1"/>
</dbReference>
<evidence type="ECO:0000256" key="5">
    <source>
        <dbReference type="ARBA" id="ARBA00023157"/>
    </source>
</evidence>
<gene>
    <name evidence="9" type="ORF">EV645_4750</name>
</gene>
<keyword evidence="6" id="KW-0720">Serine protease</keyword>
<name>A0A4Q7WV39_9ACTN</name>
<dbReference type="PANTHER" id="PTHR24264">
    <property type="entry name" value="TRYPSIN-RELATED"/>
    <property type="match status" value="1"/>
</dbReference>
<organism evidence="9 10">
    <name type="scientific">Kribbella rubisoli</name>
    <dbReference type="NCBI Taxonomy" id="3075929"/>
    <lineage>
        <taxon>Bacteria</taxon>
        <taxon>Bacillati</taxon>
        <taxon>Actinomycetota</taxon>
        <taxon>Actinomycetes</taxon>
        <taxon>Propionibacteriales</taxon>
        <taxon>Kribbellaceae</taxon>
        <taxon>Kribbella</taxon>
    </lineage>
</organism>
<feature type="chain" id="PRO_5039677353" evidence="7">
    <location>
        <begin position="20"/>
        <end position="253"/>
    </location>
</feature>
<keyword evidence="5" id="KW-1015">Disulfide bond</keyword>
<keyword evidence="10" id="KW-1185">Reference proteome</keyword>
<evidence type="ECO:0000256" key="1">
    <source>
        <dbReference type="ARBA" id="ARBA00004613"/>
    </source>
</evidence>
<evidence type="ECO:0000256" key="7">
    <source>
        <dbReference type="SAM" id="SignalP"/>
    </source>
</evidence>